<dbReference type="InterPro" id="IPR046821">
    <property type="entry name" value="PDDEXK_11"/>
</dbReference>
<name>A0A5J4L3D1_9ZZZZ</name>
<evidence type="ECO:0000259" key="1">
    <source>
        <dbReference type="Pfam" id="PF20472"/>
    </source>
</evidence>
<dbReference type="AlphaFoldDB" id="A0A5J4L3D1"/>
<gene>
    <name evidence="2" type="ORF">A45J_2519</name>
</gene>
<dbReference type="Pfam" id="PF20472">
    <property type="entry name" value="PDDEXK_11"/>
    <property type="match status" value="1"/>
</dbReference>
<sequence length="163" mass="19005">MKAGGFGGGNTLTGLHFERKVDFQELIRTIPGYELKKVPHKAGLGLFFEGRLVARCFRKHDFYRFLEEKGIKWNNIISKKLLPDDALLVIVRETLFIIEVKYQQVAGSVDEKLQTCDFKRKQYLKLVSPLGIKVEYVYVLSDWFKKSEYRDVLDYIHSHCCPK</sequence>
<protein>
    <recommendedName>
        <fullName evidence="1">PD-(D/E)XK nuclease domain-containing protein</fullName>
    </recommendedName>
</protein>
<evidence type="ECO:0000313" key="2">
    <source>
        <dbReference type="EMBL" id="GER94755.1"/>
    </source>
</evidence>
<accession>A0A5J4L3D1</accession>
<organism evidence="2">
    <name type="scientific">hot springs metagenome</name>
    <dbReference type="NCBI Taxonomy" id="433727"/>
    <lineage>
        <taxon>unclassified sequences</taxon>
        <taxon>metagenomes</taxon>
        <taxon>ecological metagenomes</taxon>
    </lineage>
</organism>
<feature type="domain" description="PD-(D/E)XK nuclease" evidence="1">
    <location>
        <begin position="71"/>
        <end position="113"/>
    </location>
</feature>
<dbReference type="EMBL" id="BLAB01000001">
    <property type="protein sequence ID" value="GER94755.1"/>
    <property type="molecule type" value="Genomic_DNA"/>
</dbReference>
<proteinExistence type="predicted"/>
<reference evidence="2" key="1">
    <citation type="submission" date="2019-10" db="EMBL/GenBank/DDBJ databases">
        <title>Metagenomic sequencing of thiosulfate-disproportionating enrichment culture.</title>
        <authorList>
            <person name="Umezawa K."/>
            <person name="Kojima H."/>
            <person name="Fukui M."/>
        </authorList>
    </citation>
    <scope>NUCLEOTIDE SEQUENCE</scope>
    <source>
        <strain evidence="2">45J</strain>
    </source>
</reference>
<comment type="caution">
    <text evidence="2">The sequence shown here is derived from an EMBL/GenBank/DDBJ whole genome shotgun (WGS) entry which is preliminary data.</text>
</comment>